<feature type="binding site" evidence="8">
    <location>
        <position position="225"/>
    </location>
    <ligand>
        <name>FAD</name>
        <dbReference type="ChEBI" id="CHEBI:57692"/>
    </ligand>
</feature>
<feature type="site" description="Electron transfer via tryptophanyl radical" evidence="9">
    <location>
        <position position="389"/>
    </location>
</feature>
<comment type="similarity">
    <text evidence="10">Belongs to the DNA photolyase family.</text>
</comment>
<dbReference type="PROSITE" id="PS51645">
    <property type="entry name" value="PHR_CRY_ALPHA_BETA"/>
    <property type="match status" value="1"/>
</dbReference>
<evidence type="ECO:0000256" key="6">
    <source>
        <dbReference type="ARBA" id="ARBA00022991"/>
    </source>
</evidence>
<dbReference type="InterPro" id="IPR002081">
    <property type="entry name" value="Cryptochrome/DNA_photolyase_1"/>
</dbReference>
<dbReference type="GO" id="GO:0003904">
    <property type="term" value="F:deoxyribodipyrimidine photo-lyase activity"/>
    <property type="evidence" value="ECO:0007669"/>
    <property type="project" value="UniProtKB-EC"/>
</dbReference>
<dbReference type="GO" id="GO:0000719">
    <property type="term" value="P:photoreactive repair"/>
    <property type="evidence" value="ECO:0007669"/>
    <property type="project" value="UniProtKB-ARBA"/>
</dbReference>
<reference evidence="12 13" key="1">
    <citation type="submission" date="2017-04" db="EMBL/GenBank/DDBJ databases">
        <authorList>
            <person name="Afonso C.L."/>
            <person name="Miller P.J."/>
            <person name="Scott M.A."/>
            <person name="Spackman E."/>
            <person name="Goraichik I."/>
            <person name="Dimitrov K.M."/>
            <person name="Suarez D.L."/>
            <person name="Swayne D.E."/>
        </authorList>
    </citation>
    <scope>NUCLEOTIDE SEQUENCE [LARGE SCALE GENOMIC DNA]</scope>
    <source>
        <strain evidence="12 13">USBA 355</strain>
    </source>
</reference>
<proteinExistence type="inferred from homology"/>
<evidence type="ECO:0000256" key="1">
    <source>
        <dbReference type="ARBA" id="ARBA00001932"/>
    </source>
</evidence>
<dbReference type="Gene3D" id="1.25.40.80">
    <property type="match status" value="1"/>
</dbReference>
<feature type="binding site" evidence="8">
    <location>
        <begin position="237"/>
        <end position="241"/>
    </location>
    <ligand>
        <name>FAD</name>
        <dbReference type="ChEBI" id="CHEBI:57692"/>
    </ligand>
</feature>
<keyword evidence="4 8" id="KW-0285">Flavoprotein</keyword>
<dbReference type="PANTHER" id="PTHR11455:SF9">
    <property type="entry name" value="CRYPTOCHROME CIRCADIAN CLOCK 5 ISOFORM X1"/>
    <property type="match status" value="1"/>
</dbReference>
<dbReference type="EMBL" id="FWZX01000019">
    <property type="protein sequence ID" value="SMF53516.1"/>
    <property type="molecule type" value="Genomic_DNA"/>
</dbReference>
<dbReference type="InterPro" id="IPR036134">
    <property type="entry name" value="Crypto/Photolyase_FAD-like_sf"/>
</dbReference>
<evidence type="ECO:0000256" key="3">
    <source>
        <dbReference type="ARBA" id="ARBA00014046"/>
    </source>
</evidence>
<dbReference type="Proteomes" id="UP000192917">
    <property type="component" value="Unassembled WGS sequence"/>
</dbReference>
<dbReference type="RefSeq" id="WP_085124533.1">
    <property type="nucleotide sequence ID" value="NZ_FWZX01000019.1"/>
</dbReference>
<dbReference type="InterPro" id="IPR005101">
    <property type="entry name" value="Cryptochr/Photolyase_FAD-bd"/>
</dbReference>
<evidence type="ECO:0000256" key="4">
    <source>
        <dbReference type="ARBA" id="ARBA00022630"/>
    </source>
</evidence>
<feature type="site" description="Electron transfer via tryptophanyl radical" evidence="9">
    <location>
        <position position="366"/>
    </location>
</feature>
<keyword evidence="5 8" id="KW-0274">FAD</keyword>
<dbReference type="InterPro" id="IPR014729">
    <property type="entry name" value="Rossmann-like_a/b/a_fold"/>
</dbReference>
<evidence type="ECO:0000259" key="11">
    <source>
        <dbReference type="PROSITE" id="PS51645"/>
    </source>
</evidence>
<dbReference type="Pfam" id="PF03441">
    <property type="entry name" value="FAD_binding_7"/>
    <property type="match status" value="1"/>
</dbReference>
<organism evidence="12 13">
    <name type="scientific">Tistlia consotensis USBA 355</name>
    <dbReference type="NCBI Taxonomy" id="560819"/>
    <lineage>
        <taxon>Bacteria</taxon>
        <taxon>Pseudomonadati</taxon>
        <taxon>Pseudomonadota</taxon>
        <taxon>Alphaproteobacteria</taxon>
        <taxon>Rhodospirillales</taxon>
        <taxon>Rhodovibrionaceae</taxon>
        <taxon>Tistlia</taxon>
    </lineage>
</organism>
<dbReference type="STRING" id="560819.SAMN05428998_11936"/>
<dbReference type="PANTHER" id="PTHR11455">
    <property type="entry name" value="CRYPTOCHROME"/>
    <property type="match status" value="1"/>
</dbReference>
<accession>A0A1Y6C9U7</accession>
<evidence type="ECO:0000256" key="5">
    <source>
        <dbReference type="ARBA" id="ARBA00022827"/>
    </source>
</evidence>
<feature type="binding site" evidence="8">
    <location>
        <begin position="379"/>
        <end position="381"/>
    </location>
    <ligand>
        <name>FAD</name>
        <dbReference type="ChEBI" id="CHEBI:57692"/>
    </ligand>
</feature>
<dbReference type="GO" id="GO:0071949">
    <property type="term" value="F:FAD binding"/>
    <property type="evidence" value="ECO:0007669"/>
    <property type="project" value="TreeGrafter"/>
</dbReference>
<evidence type="ECO:0000256" key="9">
    <source>
        <dbReference type="PIRSR" id="PIRSR602081-2"/>
    </source>
</evidence>
<feature type="binding site" evidence="8">
    <location>
        <position position="279"/>
    </location>
    <ligand>
        <name>FAD</name>
        <dbReference type="ChEBI" id="CHEBI:57692"/>
    </ligand>
</feature>
<dbReference type="InterPro" id="IPR006050">
    <property type="entry name" value="DNA_photolyase_N"/>
</dbReference>
<name>A0A1Y6C9U7_9PROT</name>
<dbReference type="Gene3D" id="3.40.50.620">
    <property type="entry name" value="HUPs"/>
    <property type="match status" value="1"/>
</dbReference>
<dbReference type="GO" id="GO:0003677">
    <property type="term" value="F:DNA binding"/>
    <property type="evidence" value="ECO:0007669"/>
    <property type="project" value="TreeGrafter"/>
</dbReference>
<dbReference type="Gene3D" id="1.10.579.10">
    <property type="entry name" value="DNA Cyclobutane Dipyrimidine Photolyase, subunit A, domain 3"/>
    <property type="match status" value="1"/>
</dbReference>
<dbReference type="InterPro" id="IPR018394">
    <property type="entry name" value="DNA_photolyase_1_CS_C"/>
</dbReference>
<dbReference type="InterPro" id="IPR036155">
    <property type="entry name" value="Crypto/Photolyase_N_sf"/>
</dbReference>
<gene>
    <name evidence="12" type="ORF">SAMN05428998_11936</name>
</gene>
<dbReference type="Pfam" id="PF00875">
    <property type="entry name" value="DNA_photolyase"/>
    <property type="match status" value="1"/>
</dbReference>
<sequence>MTASPTLVWFRLDLRVSDNPALHAAAERGAPVVALFLLDDAEAGAWGFGGAQRWWLHGSLASLAGSLGERGVELVLRRGRAAEILPALAGEIGAGAVYWNRCYEPWRIARDRRLKQALAETGVEVESFNAALLHEPWAVQTLQGGSYGVFTPFWRALQQRAVAAPSPAPSAMTGLRGVESEVLADWGLLPAKPDWAGGLRRTWTPGEKAAEGRLGAFLQQAVEGYAEERDRPGLDSTSRLSPHLHFGEIGPRQVWAATRRFLERQGSAPGKAGKSAWKFLAELAWREFSYHLLFHHPALPEQPWRPQFAAFPWSDDEAAFAAWCHGRTGYPVVDAGMRQLWATGWLHNRVRMIVASFLVKDLLIPWQRGEAWFWDTLVDADLASNAASWQWVSGCGADAAPYFRIFNPVLQGEKFDPGGDYVRRWLPELAALPDSHLHRPWEAPAELLRRSGIVLGRDYPLPLVDHRRARERALAAFEEIRKEAAT</sequence>
<dbReference type="PROSITE" id="PS00394">
    <property type="entry name" value="DNA_PHOTOLYASES_1_1"/>
    <property type="match status" value="1"/>
</dbReference>
<evidence type="ECO:0000313" key="12">
    <source>
        <dbReference type="EMBL" id="SMF53516.1"/>
    </source>
</evidence>
<comment type="cofactor">
    <cofactor evidence="1">
        <name>(6R)-5,10-methylene-5,6,7,8-tetrahydrofolate</name>
        <dbReference type="ChEBI" id="CHEBI:15636"/>
    </cofactor>
</comment>
<dbReference type="AlphaFoldDB" id="A0A1Y6C9U7"/>
<dbReference type="SUPFAM" id="SSF52425">
    <property type="entry name" value="Cryptochrome/photolyase, N-terminal domain"/>
    <property type="match status" value="1"/>
</dbReference>
<dbReference type="PROSITE" id="PS00691">
    <property type="entry name" value="DNA_PHOTOLYASES_1_2"/>
    <property type="match status" value="1"/>
</dbReference>
<feature type="site" description="Electron transfer via tryptophanyl radical" evidence="9">
    <location>
        <position position="313"/>
    </location>
</feature>
<evidence type="ECO:0000256" key="2">
    <source>
        <dbReference type="ARBA" id="ARBA00013149"/>
    </source>
</evidence>
<evidence type="ECO:0000313" key="13">
    <source>
        <dbReference type="Proteomes" id="UP000192917"/>
    </source>
</evidence>
<dbReference type="FunFam" id="1.10.579.10:FF:000003">
    <property type="entry name" value="Deoxyribodipyrimidine photo-lyase"/>
    <property type="match status" value="1"/>
</dbReference>
<dbReference type="SUPFAM" id="SSF48173">
    <property type="entry name" value="Cryptochrome/photolyase FAD-binding domain"/>
    <property type="match status" value="1"/>
</dbReference>
<keyword evidence="13" id="KW-1185">Reference proteome</keyword>
<dbReference type="GO" id="GO:0009416">
    <property type="term" value="P:response to light stimulus"/>
    <property type="evidence" value="ECO:0007669"/>
    <property type="project" value="TreeGrafter"/>
</dbReference>
<comment type="catalytic activity">
    <reaction evidence="7">
        <text>cyclobutadipyrimidine (in DNA) = 2 pyrimidine residues (in DNA).</text>
        <dbReference type="EC" id="4.1.99.3"/>
    </reaction>
</comment>
<evidence type="ECO:0000256" key="8">
    <source>
        <dbReference type="PIRSR" id="PIRSR602081-1"/>
    </source>
</evidence>
<protein>
    <recommendedName>
        <fullName evidence="3">Deoxyribodipyrimidine photo-lyase</fullName>
        <ecNumber evidence="2">4.1.99.3</ecNumber>
    </recommendedName>
</protein>
<feature type="domain" description="Photolyase/cryptochrome alpha/beta" evidence="11">
    <location>
        <begin position="4"/>
        <end position="133"/>
    </location>
</feature>
<keyword evidence="12" id="KW-0456">Lyase</keyword>
<keyword evidence="6 10" id="KW-0157">Chromophore</keyword>
<dbReference type="PRINTS" id="PR00147">
    <property type="entry name" value="DNAPHOTLYASE"/>
</dbReference>
<dbReference type="EC" id="4.1.99.3" evidence="2"/>
<evidence type="ECO:0000256" key="10">
    <source>
        <dbReference type="RuleBase" id="RU004182"/>
    </source>
</evidence>
<evidence type="ECO:0000256" key="7">
    <source>
        <dbReference type="ARBA" id="ARBA00033999"/>
    </source>
</evidence>
<comment type="cofactor">
    <cofactor evidence="8">
        <name>FAD</name>
        <dbReference type="ChEBI" id="CHEBI:57692"/>
    </cofactor>
    <text evidence="8">Binds 1 FAD per subunit.</text>
</comment>